<dbReference type="PANTHER" id="PTHR43833">
    <property type="entry name" value="POTASSIUM CHANNEL PROTEIN 2-RELATED-RELATED"/>
    <property type="match status" value="1"/>
</dbReference>
<feature type="domain" description="RCK N-terminal" evidence="2">
    <location>
        <begin position="287"/>
        <end position="412"/>
    </location>
</feature>
<dbReference type="OrthoDB" id="9781411at2"/>
<organism evidence="3 4">
    <name type="scientific">Ketobacter alkanivorans</name>
    <dbReference type="NCBI Taxonomy" id="1917421"/>
    <lineage>
        <taxon>Bacteria</taxon>
        <taxon>Pseudomonadati</taxon>
        <taxon>Pseudomonadota</taxon>
        <taxon>Gammaproteobacteria</taxon>
        <taxon>Pseudomonadales</taxon>
        <taxon>Ketobacteraceae</taxon>
        <taxon>Ketobacter</taxon>
    </lineage>
</organism>
<sequence>MNYVAYLILRRLRAPLIALIVIYSVSILGYVLIPGVDDEGNLHHMNFFEAFYFVSFMGSTIGFGELPYEFTAPQRFWTLFCIYGTVVGWIYSIGAVIATLRDQTFINLIQRHRFRNRVENLKQPFYLVCGYGLTGSAVVADLSRRGIQSVVVELKQSRIDAMELDNLPFDIPSLCADASEPDVVKDAGVAMKNCIGTLCLTDNDHVNLYIALASKLLSPERMVLSRVATREYAGNLKSFGTDHVVDPFETFADYLTNAVFSPYRQLAYNWLISPQHRSLSSVVKPQKGRWIICGFGRLGQAIQKRFEQHGLETVIIEPDPEGRKLKDDYRVVKGLGTEATTLIEAGIHNAVGIIAGTADDANNLSIVLTARELKKSLMIVARQNHHHNVDVFKAANINMIMDPNMIIAQRIMVLIKTPLLMRFLEEIKQHDEDWCEKLVCHFDVLVRDHPLDSWSIRIDRETTPAIYETLRFGVPVKIQNLSTHPQSRGVQLPAMALMVMRAGEVHLLPEQDFCLRIGDEILFCGQSRVLNQMLWTVCNTNVLRYVISGQDEASGYLWQRFFKKKDQSKDIGGSA</sequence>
<dbReference type="Pfam" id="PF02254">
    <property type="entry name" value="TrkA_N"/>
    <property type="match status" value="2"/>
</dbReference>
<dbReference type="Proteomes" id="UP000235116">
    <property type="component" value="Chromosome"/>
</dbReference>
<accession>A0A2K9LH97</accession>
<keyword evidence="4" id="KW-1185">Reference proteome</keyword>
<dbReference type="RefSeq" id="WP_101892947.1">
    <property type="nucleotide sequence ID" value="NZ_CP022684.1"/>
</dbReference>
<dbReference type="InterPro" id="IPR003148">
    <property type="entry name" value="RCK_N"/>
</dbReference>
<reference evidence="4" key="1">
    <citation type="submission" date="2017-08" db="EMBL/GenBank/DDBJ databases">
        <title>Direct submision.</title>
        <authorList>
            <person name="Kim S.-J."/>
            <person name="Rhee S.-K."/>
        </authorList>
    </citation>
    <scope>NUCLEOTIDE SEQUENCE [LARGE SCALE GENOMIC DNA]</scope>
    <source>
        <strain evidence="4">GI5</strain>
    </source>
</reference>
<feature type="transmembrane region" description="Helical" evidence="1">
    <location>
        <begin position="45"/>
        <end position="64"/>
    </location>
</feature>
<gene>
    <name evidence="3" type="ORF">Kalk_03870</name>
</gene>
<keyword evidence="1" id="KW-0472">Membrane</keyword>
<proteinExistence type="predicted"/>
<keyword evidence="1" id="KW-0812">Transmembrane</keyword>
<dbReference type="SUPFAM" id="SSF51735">
    <property type="entry name" value="NAD(P)-binding Rossmann-fold domains"/>
    <property type="match status" value="2"/>
</dbReference>
<dbReference type="InterPro" id="IPR036291">
    <property type="entry name" value="NAD(P)-bd_dom_sf"/>
</dbReference>
<dbReference type="Gene3D" id="3.40.50.720">
    <property type="entry name" value="NAD(P)-binding Rossmann-like Domain"/>
    <property type="match status" value="2"/>
</dbReference>
<keyword evidence="1" id="KW-1133">Transmembrane helix</keyword>
<dbReference type="KEGG" id="kak:Kalk_03870"/>
<dbReference type="InterPro" id="IPR050721">
    <property type="entry name" value="Trk_Ktr_HKT_K-transport"/>
</dbReference>
<dbReference type="SUPFAM" id="SSF81324">
    <property type="entry name" value="Voltage-gated potassium channels"/>
    <property type="match status" value="1"/>
</dbReference>
<name>A0A2K9LH97_9GAMM</name>
<feature type="transmembrane region" description="Helical" evidence="1">
    <location>
        <begin position="12"/>
        <end position="33"/>
    </location>
</feature>
<dbReference type="PROSITE" id="PS51201">
    <property type="entry name" value="RCK_N"/>
    <property type="match status" value="2"/>
</dbReference>
<feature type="domain" description="RCK N-terminal" evidence="2">
    <location>
        <begin position="123"/>
        <end position="245"/>
    </location>
</feature>
<evidence type="ECO:0000313" key="4">
    <source>
        <dbReference type="Proteomes" id="UP000235116"/>
    </source>
</evidence>
<evidence type="ECO:0000259" key="2">
    <source>
        <dbReference type="PROSITE" id="PS51201"/>
    </source>
</evidence>
<evidence type="ECO:0000256" key="1">
    <source>
        <dbReference type="SAM" id="Phobius"/>
    </source>
</evidence>
<evidence type="ECO:0000313" key="3">
    <source>
        <dbReference type="EMBL" id="AUM11607.1"/>
    </source>
</evidence>
<dbReference type="PANTHER" id="PTHR43833:SF9">
    <property type="entry name" value="POTASSIUM CHANNEL PROTEIN YUGO-RELATED"/>
    <property type="match status" value="1"/>
</dbReference>
<feature type="transmembrane region" description="Helical" evidence="1">
    <location>
        <begin position="76"/>
        <end position="100"/>
    </location>
</feature>
<dbReference type="GO" id="GO:0006813">
    <property type="term" value="P:potassium ion transport"/>
    <property type="evidence" value="ECO:0007669"/>
    <property type="project" value="InterPro"/>
</dbReference>
<protein>
    <recommendedName>
        <fullName evidence="2">RCK N-terminal domain-containing protein</fullName>
    </recommendedName>
</protein>
<dbReference type="AlphaFoldDB" id="A0A2K9LH97"/>
<dbReference type="EMBL" id="CP022684">
    <property type="protein sequence ID" value="AUM11607.1"/>
    <property type="molecule type" value="Genomic_DNA"/>
</dbReference>